<accession>A0A1Q9CIA3</accession>
<feature type="compositionally biased region" description="Basic and acidic residues" evidence="1">
    <location>
        <begin position="24"/>
        <end position="46"/>
    </location>
</feature>
<dbReference type="SUPFAM" id="SSF48403">
    <property type="entry name" value="Ankyrin repeat"/>
    <property type="match status" value="1"/>
</dbReference>
<reference evidence="2 3" key="1">
    <citation type="submission" date="2016-02" db="EMBL/GenBank/DDBJ databases">
        <title>Genome analysis of coral dinoflagellate symbionts highlights evolutionary adaptations to a symbiotic lifestyle.</title>
        <authorList>
            <person name="Aranda M."/>
            <person name="Li Y."/>
            <person name="Liew Y.J."/>
            <person name="Baumgarten S."/>
            <person name="Simakov O."/>
            <person name="Wilson M."/>
            <person name="Piel J."/>
            <person name="Ashoor H."/>
            <person name="Bougouffa S."/>
            <person name="Bajic V.B."/>
            <person name="Ryu T."/>
            <person name="Ravasi T."/>
            <person name="Bayer T."/>
            <person name="Micklem G."/>
            <person name="Kim H."/>
            <person name="Bhak J."/>
            <person name="Lajeunesse T.C."/>
            <person name="Voolstra C.R."/>
        </authorList>
    </citation>
    <scope>NUCLEOTIDE SEQUENCE [LARGE SCALE GENOMIC DNA]</scope>
    <source>
        <strain evidence="2 3">CCMP2467</strain>
    </source>
</reference>
<dbReference type="InterPro" id="IPR029021">
    <property type="entry name" value="Prot-tyrosine_phosphatase-like"/>
</dbReference>
<feature type="region of interest" description="Disordered" evidence="1">
    <location>
        <begin position="24"/>
        <end position="70"/>
    </location>
</feature>
<keyword evidence="3" id="KW-1185">Reference proteome</keyword>
<dbReference type="InterPro" id="IPR002110">
    <property type="entry name" value="Ankyrin_rpt"/>
</dbReference>
<comment type="caution">
    <text evidence="2">The sequence shown here is derived from an EMBL/GenBank/DDBJ whole genome shotgun (WGS) entry which is preliminary data.</text>
</comment>
<organism evidence="2 3">
    <name type="scientific">Symbiodinium microadriaticum</name>
    <name type="common">Dinoflagellate</name>
    <name type="synonym">Zooxanthella microadriatica</name>
    <dbReference type="NCBI Taxonomy" id="2951"/>
    <lineage>
        <taxon>Eukaryota</taxon>
        <taxon>Sar</taxon>
        <taxon>Alveolata</taxon>
        <taxon>Dinophyceae</taxon>
        <taxon>Suessiales</taxon>
        <taxon>Symbiodiniaceae</taxon>
        <taxon>Symbiodinium</taxon>
    </lineage>
</organism>
<dbReference type="Proteomes" id="UP000186817">
    <property type="component" value="Unassembled WGS sequence"/>
</dbReference>
<dbReference type="Gene3D" id="3.90.190.10">
    <property type="entry name" value="Protein tyrosine phosphatase superfamily"/>
    <property type="match status" value="1"/>
</dbReference>
<proteinExistence type="predicted"/>
<sequence>MGDAMEDETLDMAQIFGMIQAVREEGQTEQGDHEDQVEKAQKKRSPDSLGLRPGNPSKKSRAKLTKKQVFMDQQSRAFNESGRARNQDFHMPLHESNLDRQPVRGSGKWKVWSAPAVLRAAFSAETATCRQIQSSIEGAGRNNASGSRYVAAACIMEGQNAGIEKLKQASDRVQVSDHVEVPDRVQPKLAYIIRNIMFDESTFDLLVGDVSASYSVLCSHGQLTFRFEGEDLVHDEHVFRPPAILFPGMNSATMHKALNSGPAGFSEALSGKYVATLTTSDAHAANIRLLRFVDQELEDHHFFLPSLCLQHRVGNIVEQVTKFLGVLGGNFSVAKVLNKGNLLQDLRVKATAQFARPETFRVLKETPAALVEEWSQARLQAVDLIQLCMSYDDSPVSRLDHARSGTQREAFQRLASFFNGPWTGIQFQAGSVRDRDWAKHPMHVVLELPNGGQLWLGGIAASGQVDVLIANGIGCILAAAAHPPVVRDSRIEFMGNLDGTGVAHGDIDKGLVIRMLERALKLLSSGQKILVSCKNGAHRSTFIAALLIIFVTGESASVVYSHLGSLRAIVDLSSTAPESKHSYGRKNLRPIDCLLNMEQYYSDEGLRSLTRLSKPAQLALGFDGSTGQRPRLNQLMTPAEFQNLAVSLGWTPPAEAVVRKLNTFYYPEVPGNPSSMLEWTDAGAYSAYVSDAERDNRAKSYGSVAKKKAVPTKVPEPSIFRPQVGVLFLLFPANETPKQFLLSPEQKPAVLERRVWEKAWIQVSLSETEGEAGADPSGMSTVESVELETSEAESAAKPSSVSSFRPLPPKPKYSPRQPDYPPPGYVSPKVRSPTGPSPVQSAASTPRAGFEKADFDMLRTLMANLKELDQKLGKVSDEEADVVDVDADATPRGDAGPAAGQDDEAPDWGDDADQDSSAVPPGTEASQEPEEEIPAPTSREEFRRLIQLLEEQQGHLISLMAQREAEARGAEAAASGQDSGMGLIEAIFNGETDLALALIKSLRPDSIEHMADPAGMTPLHWSVRACNLQVLFAILAKCPSLADRPTSVGRLPPHWTPLMVLADQGKSQNPHHVQMAAALVGSMTATGLQCRGGTLCTVSHLAAARGHIHVLKKVLYRLNSIGQYKLVMSHLAMSNSVVSRCKPQN</sequence>
<feature type="region of interest" description="Disordered" evidence="1">
    <location>
        <begin position="767"/>
        <end position="848"/>
    </location>
</feature>
<feature type="compositionally biased region" description="Pro residues" evidence="1">
    <location>
        <begin position="806"/>
        <end position="825"/>
    </location>
</feature>
<protein>
    <submittedName>
        <fullName evidence="2">Uncharacterized protein</fullName>
    </submittedName>
</protein>
<feature type="region of interest" description="Disordered" evidence="1">
    <location>
        <begin position="875"/>
        <end position="937"/>
    </location>
</feature>
<dbReference type="SUPFAM" id="SSF52799">
    <property type="entry name" value="(Phosphotyrosine protein) phosphatases II"/>
    <property type="match status" value="1"/>
</dbReference>
<name>A0A1Q9CIA3_SYMMI</name>
<feature type="compositionally biased region" description="Acidic residues" evidence="1">
    <location>
        <begin position="901"/>
        <end position="914"/>
    </location>
</feature>
<feature type="compositionally biased region" description="Acidic residues" evidence="1">
    <location>
        <begin position="878"/>
        <end position="887"/>
    </location>
</feature>
<evidence type="ECO:0000313" key="2">
    <source>
        <dbReference type="EMBL" id="OLP82662.1"/>
    </source>
</evidence>
<dbReference type="InterPro" id="IPR036770">
    <property type="entry name" value="Ankyrin_rpt-contain_sf"/>
</dbReference>
<dbReference type="SMART" id="SM00248">
    <property type="entry name" value="ANK"/>
    <property type="match status" value="3"/>
</dbReference>
<gene>
    <name evidence="2" type="ORF">AK812_SmicGene36654</name>
</gene>
<dbReference type="Gene3D" id="1.25.40.20">
    <property type="entry name" value="Ankyrin repeat-containing domain"/>
    <property type="match status" value="1"/>
</dbReference>
<dbReference type="OrthoDB" id="446477at2759"/>
<evidence type="ECO:0000313" key="3">
    <source>
        <dbReference type="Proteomes" id="UP000186817"/>
    </source>
</evidence>
<dbReference type="AlphaFoldDB" id="A0A1Q9CIA3"/>
<evidence type="ECO:0000256" key="1">
    <source>
        <dbReference type="SAM" id="MobiDB-lite"/>
    </source>
</evidence>
<dbReference type="EMBL" id="LSRX01001175">
    <property type="protein sequence ID" value="OLP82662.1"/>
    <property type="molecule type" value="Genomic_DNA"/>
</dbReference>